<evidence type="ECO:0000313" key="1">
    <source>
        <dbReference type="EMBL" id="CAX24511.1"/>
    </source>
</evidence>
<organism evidence="1 2">
    <name type="scientific">Methylorubrum extorquens (strain DSM 6343 / CIP 106787 / DM4)</name>
    <name type="common">Methylobacterium extorquens</name>
    <dbReference type="NCBI Taxonomy" id="661410"/>
    <lineage>
        <taxon>Bacteria</taxon>
        <taxon>Pseudomonadati</taxon>
        <taxon>Pseudomonadota</taxon>
        <taxon>Alphaproteobacteria</taxon>
        <taxon>Hyphomicrobiales</taxon>
        <taxon>Methylobacteriaceae</taxon>
        <taxon>Methylorubrum</taxon>
    </lineage>
</organism>
<name>C7CJ31_METED</name>
<gene>
    <name evidence="1" type="ORF">METD_I2855</name>
</gene>
<reference evidence="2" key="1">
    <citation type="journal article" date="2009" name="PLoS ONE">
        <title>Methylobacterium genome sequences: a reference blueprint to investigate microbial metabolism of C1 compounds from natural and industrial sources.</title>
        <authorList>
            <person name="Vuilleumier S."/>
            <person name="Chistoserdova L."/>
            <person name="Lee M.-C."/>
            <person name="Bringel F."/>
            <person name="Lajus A."/>
            <person name="Zhou Y."/>
            <person name="Gourion B."/>
            <person name="Barbe V."/>
            <person name="Chang J."/>
            <person name="Cruveiller S."/>
            <person name="Dossat C."/>
            <person name="Gillett W."/>
            <person name="Gruffaz C."/>
            <person name="Haugen E."/>
            <person name="Hourcade E."/>
            <person name="Levy R."/>
            <person name="Mangenot S."/>
            <person name="Muller E."/>
            <person name="Nadalig T."/>
            <person name="Pagni M."/>
            <person name="Penny C."/>
            <person name="Peyraud R."/>
            <person name="Robinson D.G."/>
            <person name="Roche D."/>
            <person name="Rouy Z."/>
            <person name="Saenampechek C."/>
            <person name="Salvignol G."/>
            <person name="Vallenet D."/>
            <person name="Wu Z."/>
            <person name="Marx C.J."/>
            <person name="Vorholt J.A."/>
            <person name="Olson M.V."/>
            <person name="Kaul R."/>
            <person name="Weissenbach J."/>
            <person name="Medigue C."/>
            <person name="Lidstrom M.E."/>
        </authorList>
    </citation>
    <scope>NUCLEOTIDE SEQUENCE [LARGE SCALE GENOMIC DNA]</scope>
    <source>
        <strain evidence="2">DSM 6343 / CIP 106787 / DM4</strain>
    </source>
</reference>
<dbReference type="HOGENOM" id="CLU_2991521_0_0_5"/>
<dbReference type="AlphaFoldDB" id="C7CJ31"/>
<dbReference type="EMBL" id="FP103042">
    <property type="protein sequence ID" value="CAX24511.1"/>
    <property type="molecule type" value="Genomic_DNA"/>
</dbReference>
<accession>C7CJ31</accession>
<protein>
    <submittedName>
        <fullName evidence="1">Uncharacterized protein</fullName>
    </submittedName>
</protein>
<evidence type="ECO:0000313" key="2">
    <source>
        <dbReference type="Proteomes" id="UP000008070"/>
    </source>
</evidence>
<dbReference type="Proteomes" id="UP000008070">
    <property type="component" value="Chromosome"/>
</dbReference>
<sequence length="57" mass="6267">MSRRLRPAATAVTDRRAIRNVPRSPLLRRERVRLDGLPGWSGLSGSTLSMVLPLASV</sequence>
<dbReference type="KEGG" id="mdi:METDI2855"/>
<proteinExistence type="predicted"/>